<evidence type="ECO:0000259" key="4">
    <source>
        <dbReference type="Pfam" id="PF07715"/>
    </source>
</evidence>
<reference evidence="6" key="1">
    <citation type="journal article" date="2019" name="Int. J. Syst. Evol. Microbiol.">
        <title>The Global Catalogue of Microorganisms (GCM) 10K type strain sequencing project: providing services to taxonomists for standard genome sequencing and annotation.</title>
        <authorList>
            <consortium name="The Broad Institute Genomics Platform"/>
            <consortium name="The Broad Institute Genome Sequencing Center for Infectious Disease"/>
            <person name="Wu L."/>
            <person name="Ma J."/>
        </authorList>
    </citation>
    <scope>NUCLEOTIDE SEQUENCE [LARGE SCALE GENOMIC DNA]</scope>
    <source>
        <strain evidence="6">JCM 17338</strain>
    </source>
</reference>
<name>A0ABP7PIW8_9SPHI</name>
<dbReference type="EMBL" id="BAABAK010000010">
    <property type="protein sequence ID" value="GAA3966395.1"/>
    <property type="molecule type" value="Genomic_DNA"/>
</dbReference>
<dbReference type="Gene3D" id="2.170.130.10">
    <property type="entry name" value="TonB-dependent receptor, plug domain"/>
    <property type="match status" value="2"/>
</dbReference>
<keyword evidence="2" id="KW-0812">Transmembrane</keyword>
<organism evidence="5 6">
    <name type="scientific">Pedobacter ginsengiterrae</name>
    <dbReference type="NCBI Taxonomy" id="871696"/>
    <lineage>
        <taxon>Bacteria</taxon>
        <taxon>Pseudomonadati</taxon>
        <taxon>Bacteroidota</taxon>
        <taxon>Sphingobacteriia</taxon>
        <taxon>Sphingobacteriales</taxon>
        <taxon>Sphingobacteriaceae</taxon>
        <taxon>Pedobacter</taxon>
    </lineage>
</organism>
<evidence type="ECO:0000256" key="1">
    <source>
        <dbReference type="ARBA" id="ARBA00022729"/>
    </source>
</evidence>
<feature type="signal peptide" evidence="3">
    <location>
        <begin position="1"/>
        <end position="20"/>
    </location>
</feature>
<comment type="similarity">
    <text evidence="2">Belongs to the TonB-dependent receptor family.</text>
</comment>
<keyword evidence="2" id="KW-1134">Transmembrane beta strand</keyword>
<dbReference type="PANTHER" id="PTHR30069">
    <property type="entry name" value="TONB-DEPENDENT OUTER MEMBRANE RECEPTOR"/>
    <property type="match status" value="1"/>
</dbReference>
<sequence length="223" mass="24325">MKKLLILSAFLVCTLANVYAQSDSSANKLFKINAAKKNPIYTIDGIRQGFFTDLSKSSLKVENIEAVKVLKSDDAIKLYGVEATGGAVLITTKTGKNNTSNLDLEQKLKSLNLEKSISTFRNTSLTPRIKIETDSIKSYSQSPIIFRGLNHSIDTSNEPVYVLNGDKVEKASINLLNPNTIASVTILKKGDEMKLYGSQALNGVVIITTKPVPKLSEKATDKN</sequence>
<evidence type="ECO:0000256" key="2">
    <source>
        <dbReference type="PROSITE-ProRule" id="PRU01360"/>
    </source>
</evidence>
<dbReference type="InterPro" id="IPR037066">
    <property type="entry name" value="Plug_dom_sf"/>
</dbReference>
<dbReference type="InterPro" id="IPR012910">
    <property type="entry name" value="Plug_dom"/>
</dbReference>
<feature type="chain" id="PRO_5047357994" description="TonB-dependent receptor plug domain-containing protein" evidence="3">
    <location>
        <begin position="21"/>
        <end position="223"/>
    </location>
</feature>
<feature type="domain" description="TonB-dependent receptor plug" evidence="4">
    <location>
        <begin position="137"/>
        <end position="204"/>
    </location>
</feature>
<evidence type="ECO:0000313" key="5">
    <source>
        <dbReference type="EMBL" id="GAA3966395.1"/>
    </source>
</evidence>
<dbReference type="PANTHER" id="PTHR30069:SF29">
    <property type="entry name" value="HEMOGLOBIN AND HEMOGLOBIN-HAPTOGLOBIN-BINDING PROTEIN 1-RELATED"/>
    <property type="match status" value="1"/>
</dbReference>
<keyword evidence="1 3" id="KW-0732">Signal</keyword>
<proteinExistence type="inferred from homology"/>
<dbReference type="Pfam" id="PF07715">
    <property type="entry name" value="Plug"/>
    <property type="match status" value="1"/>
</dbReference>
<keyword evidence="2" id="KW-0998">Cell outer membrane</keyword>
<accession>A0ABP7PIW8</accession>
<dbReference type="InterPro" id="IPR039426">
    <property type="entry name" value="TonB-dep_rcpt-like"/>
</dbReference>
<keyword evidence="2" id="KW-0813">Transport</keyword>
<dbReference type="PROSITE" id="PS52016">
    <property type="entry name" value="TONB_DEPENDENT_REC_3"/>
    <property type="match status" value="1"/>
</dbReference>
<protein>
    <recommendedName>
        <fullName evidence="4">TonB-dependent receptor plug domain-containing protein</fullName>
    </recommendedName>
</protein>
<evidence type="ECO:0000256" key="3">
    <source>
        <dbReference type="SAM" id="SignalP"/>
    </source>
</evidence>
<gene>
    <name evidence="5" type="ORF">GCM10022246_19170</name>
</gene>
<dbReference type="SUPFAM" id="SSF56935">
    <property type="entry name" value="Porins"/>
    <property type="match status" value="2"/>
</dbReference>
<comment type="subcellular location">
    <subcellularLocation>
        <location evidence="2">Cell outer membrane</location>
        <topology evidence="2">Multi-pass membrane protein</topology>
    </subcellularLocation>
</comment>
<keyword evidence="2" id="KW-0472">Membrane</keyword>
<dbReference type="Proteomes" id="UP001501081">
    <property type="component" value="Unassembled WGS sequence"/>
</dbReference>
<comment type="caution">
    <text evidence="5">The sequence shown here is derived from an EMBL/GenBank/DDBJ whole genome shotgun (WGS) entry which is preliminary data.</text>
</comment>
<keyword evidence="6" id="KW-1185">Reference proteome</keyword>
<evidence type="ECO:0000313" key="6">
    <source>
        <dbReference type="Proteomes" id="UP001501081"/>
    </source>
</evidence>
<dbReference type="RefSeq" id="WP_344766622.1">
    <property type="nucleotide sequence ID" value="NZ_BAABAK010000010.1"/>
</dbReference>